<name>A0ABT8YL89_9HYPH</name>
<organism evidence="4 5">
    <name type="scientific">Rhizobium alvei</name>
    <dbReference type="NCBI Taxonomy" id="1132659"/>
    <lineage>
        <taxon>Bacteria</taxon>
        <taxon>Pseudomonadati</taxon>
        <taxon>Pseudomonadota</taxon>
        <taxon>Alphaproteobacteria</taxon>
        <taxon>Hyphomicrobiales</taxon>
        <taxon>Rhizobiaceae</taxon>
        <taxon>Rhizobium/Agrobacterium group</taxon>
        <taxon>Rhizobium</taxon>
    </lineage>
</organism>
<evidence type="ECO:0000313" key="4">
    <source>
        <dbReference type="EMBL" id="MDO6964460.1"/>
    </source>
</evidence>
<keyword evidence="1 4" id="KW-0489">Methyltransferase</keyword>
<dbReference type="Proteomes" id="UP001174932">
    <property type="component" value="Unassembled WGS sequence"/>
</dbReference>
<reference evidence="4" key="1">
    <citation type="journal article" date="2015" name="Int. J. Syst. Evol. Microbiol.">
        <title>Rhizobium alvei sp. nov., isolated from a freshwater river.</title>
        <authorList>
            <person name="Sheu S.Y."/>
            <person name="Huang H.W."/>
            <person name="Young C.C."/>
            <person name="Chen W.M."/>
        </authorList>
    </citation>
    <scope>NUCLEOTIDE SEQUENCE</scope>
    <source>
        <strain evidence="4">TNR-22</strain>
    </source>
</reference>
<evidence type="ECO:0000256" key="2">
    <source>
        <dbReference type="ARBA" id="ARBA00022679"/>
    </source>
</evidence>
<dbReference type="SUPFAM" id="SSF55315">
    <property type="entry name" value="L30e-like"/>
    <property type="match status" value="1"/>
</dbReference>
<dbReference type="InterPro" id="IPR029028">
    <property type="entry name" value="Alpha/beta_knot_MTases"/>
</dbReference>
<dbReference type="InterPro" id="IPR051259">
    <property type="entry name" value="rRNA_Methyltransferase"/>
</dbReference>
<dbReference type="InterPro" id="IPR029064">
    <property type="entry name" value="Ribosomal_eL30-like_sf"/>
</dbReference>
<dbReference type="Gene3D" id="3.30.1330.30">
    <property type="match status" value="1"/>
</dbReference>
<comment type="caution">
    <text evidence="4">The sequence shown here is derived from an EMBL/GenBank/DDBJ whole genome shotgun (WGS) entry which is preliminary data.</text>
</comment>
<dbReference type="CDD" id="cd18095">
    <property type="entry name" value="SpoU-like_rRNA-MTase"/>
    <property type="match status" value="1"/>
</dbReference>
<accession>A0ABT8YL89</accession>
<keyword evidence="5" id="KW-1185">Reference proteome</keyword>
<evidence type="ECO:0000259" key="3">
    <source>
        <dbReference type="Pfam" id="PF00588"/>
    </source>
</evidence>
<dbReference type="GO" id="GO:0008168">
    <property type="term" value="F:methyltransferase activity"/>
    <property type="evidence" value="ECO:0007669"/>
    <property type="project" value="UniProtKB-KW"/>
</dbReference>
<feature type="domain" description="tRNA/rRNA methyltransferase SpoU type" evidence="3">
    <location>
        <begin position="129"/>
        <end position="268"/>
    </location>
</feature>
<dbReference type="InterPro" id="IPR029026">
    <property type="entry name" value="tRNA_m1G_MTases_N"/>
</dbReference>
<dbReference type="PANTHER" id="PTHR43191">
    <property type="entry name" value="RRNA METHYLTRANSFERASE 3"/>
    <property type="match status" value="1"/>
</dbReference>
<reference evidence="4" key="2">
    <citation type="submission" date="2023-07" db="EMBL/GenBank/DDBJ databases">
        <authorList>
            <person name="Shen H."/>
        </authorList>
    </citation>
    <scope>NUCLEOTIDE SEQUENCE</scope>
    <source>
        <strain evidence="4">TNR-22</strain>
    </source>
</reference>
<dbReference type="Gene3D" id="3.40.1280.10">
    <property type="match status" value="1"/>
</dbReference>
<proteinExistence type="predicted"/>
<gene>
    <name evidence="4" type="ORF">Q4481_10870</name>
</gene>
<protein>
    <submittedName>
        <fullName evidence="4">RNA methyltransferase</fullName>
    </submittedName>
</protein>
<evidence type="ECO:0000313" key="5">
    <source>
        <dbReference type="Proteomes" id="UP001174932"/>
    </source>
</evidence>
<dbReference type="GO" id="GO:0032259">
    <property type="term" value="P:methylation"/>
    <property type="evidence" value="ECO:0007669"/>
    <property type="project" value="UniProtKB-KW"/>
</dbReference>
<dbReference type="Pfam" id="PF00588">
    <property type="entry name" value="SpoU_methylase"/>
    <property type="match status" value="1"/>
</dbReference>
<dbReference type="RefSeq" id="WP_304376369.1">
    <property type="nucleotide sequence ID" value="NZ_JAUOZU010000007.1"/>
</dbReference>
<dbReference type="PANTHER" id="PTHR43191:SF12">
    <property type="entry name" value="RRNA METHYLASE"/>
    <property type="match status" value="1"/>
</dbReference>
<keyword evidence="2" id="KW-0808">Transferase</keyword>
<dbReference type="EMBL" id="JAUOZU010000007">
    <property type="protein sequence ID" value="MDO6964460.1"/>
    <property type="molecule type" value="Genomic_DNA"/>
</dbReference>
<sequence length="277" mass="29247">MSPAALPIRIEDPDDERIAGFRQIREKDLVQRQGRFIAEGTVVLSLLAESHANDGDFGAEALLVLENRLAGLEPVLAKFPADVPLYVASRPVMNAIAGFDIHRGVLAIGMRRRHPDAKTVLAHLPAGALVVVAGGISNHDNIGSIFRNAAVFGADAVLLDETCCDPLYRKAIRVSVGTVFKLPFVLGGSHHDLIASLNEAGFSLYGLSPQGQVDIRQIRPTGRMALLTGAEGEGLPAEILNSIQTARIPQAPGVDSLNAATATGIALFAIASAMGRL</sequence>
<evidence type="ECO:0000256" key="1">
    <source>
        <dbReference type="ARBA" id="ARBA00022603"/>
    </source>
</evidence>
<dbReference type="SUPFAM" id="SSF75217">
    <property type="entry name" value="alpha/beta knot"/>
    <property type="match status" value="1"/>
</dbReference>
<dbReference type="InterPro" id="IPR001537">
    <property type="entry name" value="SpoU_MeTrfase"/>
</dbReference>